<organism evidence="2 3">
    <name type="scientific">Marmota monax</name>
    <name type="common">Woodchuck</name>
    <dbReference type="NCBI Taxonomy" id="9995"/>
    <lineage>
        <taxon>Eukaryota</taxon>
        <taxon>Metazoa</taxon>
        <taxon>Chordata</taxon>
        <taxon>Craniata</taxon>
        <taxon>Vertebrata</taxon>
        <taxon>Euteleostomi</taxon>
        <taxon>Mammalia</taxon>
        <taxon>Eutheria</taxon>
        <taxon>Euarchontoglires</taxon>
        <taxon>Glires</taxon>
        <taxon>Rodentia</taxon>
        <taxon>Sciuromorpha</taxon>
        <taxon>Sciuridae</taxon>
        <taxon>Xerinae</taxon>
        <taxon>Marmotini</taxon>
        <taxon>Marmota</taxon>
    </lineage>
</organism>
<reference evidence="2 3" key="1">
    <citation type="submission" date="2019-04" db="EMBL/GenBank/DDBJ databases">
        <authorList>
            <person name="Alioto T."/>
            <person name="Alioto T."/>
        </authorList>
    </citation>
    <scope>NUCLEOTIDE SEQUENCE [LARGE SCALE GENOMIC DNA]</scope>
</reference>
<evidence type="ECO:0000313" key="3">
    <source>
        <dbReference type="Proteomes" id="UP000335636"/>
    </source>
</evidence>
<proteinExistence type="predicted"/>
<name>A0A5E4B1Q6_MARMO</name>
<reference evidence="1" key="2">
    <citation type="submission" date="2020-08" db="EMBL/GenBank/DDBJ databases">
        <authorList>
            <person name="Shumante A."/>
            <person name="Zimin A.V."/>
            <person name="Puiu D."/>
            <person name="Salzberg S.L."/>
        </authorList>
    </citation>
    <scope>NUCLEOTIDE SEQUENCE</scope>
    <source>
        <strain evidence="1">WC2-LM</strain>
        <tissue evidence="1">Liver</tissue>
    </source>
</reference>
<accession>A0A5E4B1Q6</accession>
<gene>
    <name evidence="1" type="ORF">GHT09_017847</name>
    <name evidence="2" type="ORF">MONAX_5E034989</name>
</gene>
<dbReference type="Proteomes" id="UP000662637">
    <property type="component" value="Unassembled WGS sequence"/>
</dbReference>
<evidence type="ECO:0000313" key="1">
    <source>
        <dbReference type="EMBL" id="KAF7470857.1"/>
    </source>
</evidence>
<sequence>MECAHVLAAQFTAPTETEARGAISRLLGRAGEQFYLYIGSATNYPWLRAWAHSSGHFELSGLPQHFVLLDIAAADKAPPRHLITASFDFGAAVIKP</sequence>
<keyword evidence="3" id="KW-1185">Reference proteome</keyword>
<protein>
    <submittedName>
        <fullName evidence="2">Uncharacterized protein</fullName>
    </submittedName>
</protein>
<dbReference type="Proteomes" id="UP000335636">
    <property type="component" value="Unassembled WGS sequence"/>
</dbReference>
<evidence type="ECO:0000313" key="2">
    <source>
        <dbReference type="EMBL" id="VTJ63315.1"/>
    </source>
</evidence>
<dbReference type="EMBL" id="WJEC01006925">
    <property type="protein sequence ID" value="KAF7470857.1"/>
    <property type="molecule type" value="Genomic_DNA"/>
</dbReference>
<dbReference type="AlphaFoldDB" id="A0A5E4B1Q6"/>
<dbReference type="EMBL" id="CABDUW010000224">
    <property type="protein sequence ID" value="VTJ63315.1"/>
    <property type="molecule type" value="Genomic_DNA"/>
</dbReference>